<reference evidence="1 2" key="1">
    <citation type="submission" date="2015-03" db="EMBL/GenBank/DDBJ databases">
        <title>Genome sequencing of Methylobacterium variabile DSM 16961.</title>
        <authorList>
            <person name="Chaudhry V."/>
            <person name="Patil P.B."/>
        </authorList>
    </citation>
    <scope>NUCLEOTIDE SEQUENCE [LARGE SCALE GENOMIC DNA]</scope>
    <source>
        <strain evidence="1 2">DSM 16961</strain>
    </source>
</reference>
<sequence length="74" mass="8094">MSLPIPAWLRRRGYSRRTKLAVAGACERTARRRADAAESESRCQIIAFPARPLAMARLALAEAAQARTSLALEA</sequence>
<accession>A0A0J6SZ44</accession>
<organism evidence="1 2">
    <name type="scientific">Methylobacterium variabile</name>
    <dbReference type="NCBI Taxonomy" id="298794"/>
    <lineage>
        <taxon>Bacteria</taxon>
        <taxon>Pseudomonadati</taxon>
        <taxon>Pseudomonadota</taxon>
        <taxon>Alphaproteobacteria</taxon>
        <taxon>Hyphomicrobiales</taxon>
        <taxon>Methylobacteriaceae</taxon>
        <taxon>Methylobacterium</taxon>
    </lineage>
</organism>
<gene>
    <name evidence="1" type="ORF">VQ02_07580</name>
</gene>
<dbReference type="AlphaFoldDB" id="A0A0J6SZ44"/>
<dbReference type="EMBL" id="LABY01000046">
    <property type="protein sequence ID" value="KMO40490.1"/>
    <property type="molecule type" value="Genomic_DNA"/>
</dbReference>
<dbReference type="RefSeq" id="WP_048443565.1">
    <property type="nucleotide sequence ID" value="NZ_LABY01000046.1"/>
</dbReference>
<comment type="caution">
    <text evidence="1">The sequence shown here is derived from an EMBL/GenBank/DDBJ whole genome shotgun (WGS) entry which is preliminary data.</text>
</comment>
<proteinExistence type="predicted"/>
<protein>
    <submittedName>
        <fullName evidence="1">Uncharacterized protein</fullName>
    </submittedName>
</protein>
<dbReference type="PATRIC" id="fig|298794.3.peg.5858"/>
<evidence type="ECO:0000313" key="2">
    <source>
        <dbReference type="Proteomes" id="UP000035955"/>
    </source>
</evidence>
<dbReference type="Proteomes" id="UP000035955">
    <property type="component" value="Unassembled WGS sequence"/>
</dbReference>
<keyword evidence="2" id="KW-1185">Reference proteome</keyword>
<evidence type="ECO:0000313" key="1">
    <source>
        <dbReference type="EMBL" id="KMO40490.1"/>
    </source>
</evidence>
<name>A0A0J6SZ44_9HYPH</name>